<accession>A0ABY2LTB9</accession>
<dbReference type="InterPro" id="IPR029044">
    <property type="entry name" value="Nucleotide-diphossugar_trans"/>
</dbReference>
<proteinExistence type="predicted"/>
<gene>
    <name evidence="1" type="ORF">EHQ31_01695</name>
</gene>
<dbReference type="EMBL" id="RQFO01000004">
    <property type="protein sequence ID" value="TGL05458.1"/>
    <property type="molecule type" value="Genomic_DNA"/>
</dbReference>
<evidence type="ECO:0000313" key="2">
    <source>
        <dbReference type="Proteomes" id="UP000297465"/>
    </source>
</evidence>
<dbReference type="RefSeq" id="WP_135569031.1">
    <property type="nucleotide sequence ID" value="NZ_RQFN01000011.1"/>
</dbReference>
<sequence length="295" mass="34870">MDENVKVAIEKMFTERVTAIALAVLENQTLLDIKPSRTLGEYCWTLTPWIIKYCIENYQLTSCTYVDADLFFFSNPELLFPKDVDKSVFLTPHNYHPKYDQSSTSGIFCVQFIKFKKDEKGLRALNWWADRCIEWCYNRIEDGKFGDQKYLDDWPSRFDGVYVQENLKATLAPWNSEKYEVSPADNGIVVSDIENQKKTKLIFYHFHEIKLSNGFLTYSSDYTIQSGLIDVVFEIYFKQLRYSADLLYKLNIYKLEKLPSLAVLFYNALLVEKEEKKRIISEYSIKARFRKLFRF</sequence>
<dbReference type="GO" id="GO:0016740">
    <property type="term" value="F:transferase activity"/>
    <property type="evidence" value="ECO:0007669"/>
    <property type="project" value="UniProtKB-KW"/>
</dbReference>
<protein>
    <submittedName>
        <fullName evidence="1">Glycosyl transferase</fullName>
    </submittedName>
</protein>
<keyword evidence="2" id="KW-1185">Reference proteome</keyword>
<name>A0ABY2LTB9_9LEPT</name>
<evidence type="ECO:0000313" key="1">
    <source>
        <dbReference type="EMBL" id="TGL05458.1"/>
    </source>
</evidence>
<keyword evidence="1" id="KW-0808">Transferase</keyword>
<dbReference type="SUPFAM" id="SSF53448">
    <property type="entry name" value="Nucleotide-diphospho-sugar transferases"/>
    <property type="match status" value="1"/>
</dbReference>
<dbReference type="Proteomes" id="UP000297465">
    <property type="component" value="Unassembled WGS sequence"/>
</dbReference>
<reference evidence="2" key="1">
    <citation type="journal article" date="2019" name="PLoS Negl. Trop. Dis.">
        <title>Revisiting the worldwide diversity of Leptospira species in the environment.</title>
        <authorList>
            <person name="Vincent A.T."/>
            <person name="Schiettekatte O."/>
            <person name="Bourhy P."/>
            <person name="Veyrier F.J."/>
            <person name="Picardeau M."/>
        </authorList>
    </citation>
    <scope>NUCLEOTIDE SEQUENCE [LARGE SCALE GENOMIC DNA]</scope>
    <source>
        <strain evidence="2">201800278</strain>
    </source>
</reference>
<organism evidence="1 2">
    <name type="scientific">Leptospira montravelensis</name>
    <dbReference type="NCBI Taxonomy" id="2484961"/>
    <lineage>
        <taxon>Bacteria</taxon>
        <taxon>Pseudomonadati</taxon>
        <taxon>Spirochaetota</taxon>
        <taxon>Spirochaetia</taxon>
        <taxon>Leptospirales</taxon>
        <taxon>Leptospiraceae</taxon>
        <taxon>Leptospira</taxon>
    </lineage>
</organism>
<comment type="caution">
    <text evidence="1">The sequence shown here is derived from an EMBL/GenBank/DDBJ whole genome shotgun (WGS) entry which is preliminary data.</text>
</comment>